<gene>
    <name evidence="2" type="ORF">RRG08_043457</name>
</gene>
<name>A0AAE0XPG1_9GAST</name>
<protein>
    <recommendedName>
        <fullName evidence="4">Secreted protein</fullName>
    </recommendedName>
</protein>
<evidence type="ECO:0000313" key="3">
    <source>
        <dbReference type="Proteomes" id="UP001283361"/>
    </source>
</evidence>
<evidence type="ECO:0000313" key="2">
    <source>
        <dbReference type="EMBL" id="KAK3701795.1"/>
    </source>
</evidence>
<dbReference type="AlphaFoldDB" id="A0AAE0XPG1"/>
<feature type="signal peptide" evidence="1">
    <location>
        <begin position="1"/>
        <end position="38"/>
    </location>
</feature>
<accession>A0AAE0XPG1</accession>
<comment type="caution">
    <text evidence="2">The sequence shown here is derived from an EMBL/GenBank/DDBJ whole genome shotgun (WGS) entry which is preliminary data.</text>
</comment>
<dbReference type="Proteomes" id="UP001283361">
    <property type="component" value="Unassembled WGS sequence"/>
</dbReference>
<dbReference type="EMBL" id="JAWDGP010007878">
    <property type="protein sequence ID" value="KAK3701795.1"/>
    <property type="molecule type" value="Genomic_DNA"/>
</dbReference>
<reference evidence="2" key="1">
    <citation type="journal article" date="2023" name="G3 (Bethesda)">
        <title>A reference genome for the long-term kleptoplast-retaining sea slug Elysia crispata morphotype clarki.</title>
        <authorList>
            <person name="Eastman K.E."/>
            <person name="Pendleton A.L."/>
            <person name="Shaikh M.A."/>
            <person name="Suttiyut T."/>
            <person name="Ogas R."/>
            <person name="Tomko P."/>
            <person name="Gavelis G."/>
            <person name="Widhalm J.R."/>
            <person name="Wisecaver J.H."/>
        </authorList>
    </citation>
    <scope>NUCLEOTIDE SEQUENCE</scope>
    <source>
        <strain evidence="2">ECLA1</strain>
    </source>
</reference>
<evidence type="ECO:0008006" key="4">
    <source>
        <dbReference type="Google" id="ProtNLM"/>
    </source>
</evidence>
<sequence>MLMRFRRSFTVAGSQLTVVRVLIPCLFCPLLQVEAVLAQGYTHPSHGQLYSDHCQADVPSHHCKLKCACTCSHISSRVCSHFFTAGRSFTILIAAVARLHCSWLSPPLHCCSRGCYL</sequence>
<keyword evidence="1" id="KW-0732">Signal</keyword>
<keyword evidence="3" id="KW-1185">Reference proteome</keyword>
<organism evidence="2 3">
    <name type="scientific">Elysia crispata</name>
    <name type="common">lettuce slug</name>
    <dbReference type="NCBI Taxonomy" id="231223"/>
    <lineage>
        <taxon>Eukaryota</taxon>
        <taxon>Metazoa</taxon>
        <taxon>Spiralia</taxon>
        <taxon>Lophotrochozoa</taxon>
        <taxon>Mollusca</taxon>
        <taxon>Gastropoda</taxon>
        <taxon>Heterobranchia</taxon>
        <taxon>Euthyneura</taxon>
        <taxon>Panpulmonata</taxon>
        <taxon>Sacoglossa</taxon>
        <taxon>Placobranchoidea</taxon>
        <taxon>Plakobranchidae</taxon>
        <taxon>Elysia</taxon>
    </lineage>
</organism>
<evidence type="ECO:0000256" key="1">
    <source>
        <dbReference type="SAM" id="SignalP"/>
    </source>
</evidence>
<feature type="chain" id="PRO_5041964777" description="Secreted protein" evidence="1">
    <location>
        <begin position="39"/>
        <end position="117"/>
    </location>
</feature>
<proteinExistence type="predicted"/>